<dbReference type="OrthoDB" id="6062462at2759"/>
<dbReference type="InterPro" id="IPR017452">
    <property type="entry name" value="GPCR_Rhodpsn_7TM"/>
</dbReference>
<dbReference type="AlphaFoldDB" id="A0A433TCP0"/>
<comment type="subcellular location">
    <subcellularLocation>
        <location evidence="1">Membrane</location>
    </subcellularLocation>
</comment>
<dbReference type="GO" id="GO:0016020">
    <property type="term" value="C:membrane"/>
    <property type="evidence" value="ECO:0007669"/>
    <property type="project" value="UniProtKB-SubCell"/>
</dbReference>
<evidence type="ECO:0000256" key="3">
    <source>
        <dbReference type="ARBA" id="ARBA00022989"/>
    </source>
</evidence>
<evidence type="ECO:0000256" key="5">
    <source>
        <dbReference type="SAM" id="MobiDB-lite"/>
    </source>
</evidence>
<proteinExistence type="predicted"/>
<evidence type="ECO:0000256" key="1">
    <source>
        <dbReference type="ARBA" id="ARBA00004370"/>
    </source>
</evidence>
<protein>
    <recommendedName>
        <fullName evidence="7">G-protein coupled receptors family 1 profile domain-containing protein</fullName>
    </recommendedName>
</protein>
<evidence type="ECO:0000256" key="6">
    <source>
        <dbReference type="SAM" id="Phobius"/>
    </source>
</evidence>
<evidence type="ECO:0000313" key="9">
    <source>
        <dbReference type="Proteomes" id="UP000271974"/>
    </source>
</evidence>
<sequence length="464" mass="51075">MTEAEFAMDFTTATISAFFAIDNPDTTEMNAGDAKSTVQSVGDSGISTSSSISAVDGDSGLIPYIDYSNTVLTTAALNFLLSTFGIVTNVINVRTFLAMGGILKEGVTLTLFVLTLSDLGLCVSTLCWTVAATCHSVEHRLGTQKGQEFFYFSVDPRALGIYFVNVMSLFSVTTTLITIYLAMMRCLCVMLPLRFRASFSPTKTSCIFVVFLLVALATRLPLFVLMDIRPGLNPRTNVTRLTRWYHPDRELVKDVLRSVVDIPLPVAAQVMLTLCVIVMVRALRASRKFRAASSANVNPGTEEGIHQARSGQAQMANMPESSGNSTELSDISSFPCQQPAKKTATARIQITSATHTTIANTHATAETSHEKLSAREFRVVKQLVVISSIYIVCNLPKLVRILADSVEPEFKLSGRYRNLYDIASHIQFMAETVNSSVNLFIYLAFNTRFRLKCCCSKSPRQYRM</sequence>
<feature type="domain" description="G-protein coupled receptors family 1 profile" evidence="7">
    <location>
        <begin position="88"/>
        <end position="442"/>
    </location>
</feature>
<feature type="compositionally biased region" description="Polar residues" evidence="5">
    <location>
        <begin position="309"/>
        <end position="333"/>
    </location>
</feature>
<comment type="caution">
    <text evidence="8">The sequence shown here is derived from an EMBL/GenBank/DDBJ whole genome shotgun (WGS) entry which is preliminary data.</text>
</comment>
<keyword evidence="3 6" id="KW-1133">Transmembrane helix</keyword>
<dbReference type="Gene3D" id="1.20.1070.10">
    <property type="entry name" value="Rhodopsin 7-helix transmembrane proteins"/>
    <property type="match status" value="1"/>
</dbReference>
<keyword evidence="9" id="KW-1185">Reference proteome</keyword>
<keyword evidence="2 6" id="KW-0812">Transmembrane</keyword>
<feature type="transmembrane region" description="Helical" evidence="6">
    <location>
        <begin position="262"/>
        <end position="283"/>
    </location>
</feature>
<gene>
    <name evidence="8" type="ORF">EGW08_012890</name>
</gene>
<evidence type="ECO:0000256" key="2">
    <source>
        <dbReference type="ARBA" id="ARBA00022692"/>
    </source>
</evidence>
<feature type="transmembrane region" description="Helical" evidence="6">
    <location>
        <begin position="109"/>
        <end position="131"/>
    </location>
</feature>
<dbReference type="PANTHER" id="PTHR46641:SF18">
    <property type="entry name" value="G-PROTEIN COUPLED RECEPTORS FAMILY 1 PROFILE DOMAIN-CONTAINING PROTEIN"/>
    <property type="match status" value="1"/>
</dbReference>
<feature type="transmembrane region" description="Helical" evidence="6">
    <location>
        <begin position="76"/>
        <end position="97"/>
    </location>
</feature>
<keyword evidence="4 6" id="KW-0472">Membrane</keyword>
<organism evidence="8 9">
    <name type="scientific">Elysia chlorotica</name>
    <name type="common">Eastern emerald elysia</name>
    <name type="synonym">Sea slug</name>
    <dbReference type="NCBI Taxonomy" id="188477"/>
    <lineage>
        <taxon>Eukaryota</taxon>
        <taxon>Metazoa</taxon>
        <taxon>Spiralia</taxon>
        <taxon>Lophotrochozoa</taxon>
        <taxon>Mollusca</taxon>
        <taxon>Gastropoda</taxon>
        <taxon>Heterobranchia</taxon>
        <taxon>Euthyneura</taxon>
        <taxon>Panpulmonata</taxon>
        <taxon>Sacoglossa</taxon>
        <taxon>Placobranchoidea</taxon>
        <taxon>Plakobranchidae</taxon>
        <taxon>Elysia</taxon>
    </lineage>
</organism>
<feature type="transmembrane region" description="Helical" evidence="6">
    <location>
        <begin position="204"/>
        <end position="226"/>
    </location>
</feature>
<accession>A0A433TCP0</accession>
<dbReference type="InterPro" id="IPR052954">
    <property type="entry name" value="GPCR-Ligand_Int"/>
</dbReference>
<dbReference type="EMBL" id="RQTK01000457">
    <property type="protein sequence ID" value="RUS79336.1"/>
    <property type="molecule type" value="Genomic_DNA"/>
</dbReference>
<feature type="transmembrane region" description="Helical" evidence="6">
    <location>
        <begin position="159"/>
        <end position="183"/>
    </location>
</feature>
<name>A0A433TCP0_ELYCH</name>
<evidence type="ECO:0000313" key="8">
    <source>
        <dbReference type="EMBL" id="RUS79336.1"/>
    </source>
</evidence>
<evidence type="ECO:0000259" key="7">
    <source>
        <dbReference type="PROSITE" id="PS50262"/>
    </source>
</evidence>
<dbReference type="PANTHER" id="PTHR46641">
    <property type="entry name" value="FMRFAMIDE RECEPTOR-RELATED"/>
    <property type="match status" value="1"/>
</dbReference>
<dbReference type="Proteomes" id="UP000271974">
    <property type="component" value="Unassembled WGS sequence"/>
</dbReference>
<reference evidence="8 9" key="1">
    <citation type="submission" date="2019-01" db="EMBL/GenBank/DDBJ databases">
        <title>A draft genome assembly of the solar-powered sea slug Elysia chlorotica.</title>
        <authorList>
            <person name="Cai H."/>
            <person name="Li Q."/>
            <person name="Fang X."/>
            <person name="Li J."/>
            <person name="Curtis N.E."/>
            <person name="Altenburger A."/>
            <person name="Shibata T."/>
            <person name="Feng M."/>
            <person name="Maeda T."/>
            <person name="Schwartz J.A."/>
            <person name="Shigenobu S."/>
            <person name="Lundholm N."/>
            <person name="Nishiyama T."/>
            <person name="Yang H."/>
            <person name="Hasebe M."/>
            <person name="Li S."/>
            <person name="Pierce S.K."/>
            <person name="Wang J."/>
        </authorList>
    </citation>
    <scope>NUCLEOTIDE SEQUENCE [LARGE SCALE GENOMIC DNA]</scope>
    <source>
        <strain evidence="8">EC2010</strain>
        <tissue evidence="8">Whole organism of an adult</tissue>
    </source>
</reference>
<dbReference type="PROSITE" id="PS50262">
    <property type="entry name" value="G_PROTEIN_RECEP_F1_2"/>
    <property type="match status" value="1"/>
</dbReference>
<feature type="region of interest" description="Disordered" evidence="5">
    <location>
        <begin position="296"/>
        <end position="333"/>
    </location>
</feature>
<dbReference type="SUPFAM" id="SSF81321">
    <property type="entry name" value="Family A G protein-coupled receptor-like"/>
    <property type="match status" value="1"/>
</dbReference>
<evidence type="ECO:0000256" key="4">
    <source>
        <dbReference type="ARBA" id="ARBA00023136"/>
    </source>
</evidence>